<feature type="domain" description="HTH gntR-type" evidence="6">
    <location>
        <begin position="25"/>
        <end position="93"/>
    </location>
</feature>
<sequence length="475" mass="51995">MTQRQLRSASLLKILGQWHHPDTRIPVYRQLAEGLRLLILDGRLPLNSRLPGERELADSLALSRTTVANALNQLREEGYLQSRQGSGSVTRLPDTQVIQQASTVPGDTLDLATAALPASPAIHRAYQRAITGLTEHLGSTGYDSRGLPRLRKAIARHYCQRGLATTPDQVMAVNGAVSGLALLLRLFTGPGDRVLVDHPTYPMALDAIRGASCRPVGVTLPANEGWDYDGFAATLAQTSPRLAYLIPDFHNPTGRCMSLAERQNIAAIAQRSHTPLVVDETMAELWYDAPPPPPLACFGDAENIITLGSCGKSFWGGLRLGWIRTSPGVIARLVQQRNTLDLGSPLLEQLAAAILIEEEEAILQEKRQQLRVQRNQCLALIQSYFPNWQTTSPVGGLSFWVTLPSPVATRFAASAENIGIHLGPGPRFGIDGAFERFLRLPFTLETARMEIALMRLVPVWQQLALVRSPVSNTMI</sequence>
<dbReference type="AlphaFoldDB" id="A0A1B7L1K3"/>
<dbReference type="STRING" id="1691903.A9B99_11325"/>
<dbReference type="PANTHER" id="PTHR46577">
    <property type="entry name" value="HTH-TYPE TRANSCRIPTIONAL REGULATORY PROTEIN GABR"/>
    <property type="match status" value="1"/>
</dbReference>
<dbReference type="Gene3D" id="1.10.10.10">
    <property type="entry name" value="Winged helix-like DNA-binding domain superfamily/Winged helix DNA-binding domain"/>
    <property type="match status" value="1"/>
</dbReference>
<dbReference type="GO" id="GO:0030170">
    <property type="term" value="F:pyridoxal phosphate binding"/>
    <property type="evidence" value="ECO:0007669"/>
    <property type="project" value="InterPro"/>
</dbReference>
<dbReference type="InterPro" id="IPR051446">
    <property type="entry name" value="HTH_trans_reg/aminotransferase"/>
</dbReference>
<gene>
    <name evidence="7" type="ORF">A9B99_11325</name>
</gene>
<evidence type="ECO:0000256" key="5">
    <source>
        <dbReference type="ARBA" id="ARBA00023163"/>
    </source>
</evidence>
<dbReference type="Proteomes" id="UP000078225">
    <property type="component" value="Unassembled WGS sequence"/>
</dbReference>
<dbReference type="InterPro" id="IPR036388">
    <property type="entry name" value="WH-like_DNA-bd_sf"/>
</dbReference>
<dbReference type="CDD" id="cd07377">
    <property type="entry name" value="WHTH_GntR"/>
    <property type="match status" value="1"/>
</dbReference>
<evidence type="ECO:0000313" key="7">
    <source>
        <dbReference type="EMBL" id="OAT76035.1"/>
    </source>
</evidence>
<evidence type="ECO:0000256" key="2">
    <source>
        <dbReference type="ARBA" id="ARBA00022898"/>
    </source>
</evidence>
<name>A0A1B7L1K3_9ENTR</name>
<protein>
    <submittedName>
        <fullName evidence="7">DNA-binding transcriptional regulator</fullName>
    </submittedName>
</protein>
<reference evidence="8" key="1">
    <citation type="submission" date="2016-05" db="EMBL/GenBank/DDBJ databases">
        <authorList>
            <person name="Behera P."/>
            <person name="Vaishampayan P."/>
            <person name="Singh N."/>
            <person name="Raina V."/>
            <person name="Suar M."/>
            <person name="Pattnaik A."/>
            <person name="Rastogi G."/>
        </authorList>
    </citation>
    <scope>NUCLEOTIDE SEQUENCE [LARGE SCALE GENOMIC DNA]</scope>
    <source>
        <strain evidence="8">MP23</strain>
    </source>
</reference>
<keyword evidence="8" id="KW-1185">Reference proteome</keyword>
<dbReference type="PROSITE" id="PS50949">
    <property type="entry name" value="HTH_GNTR"/>
    <property type="match status" value="1"/>
</dbReference>
<dbReference type="InterPro" id="IPR015422">
    <property type="entry name" value="PyrdxlP-dep_Trfase_small"/>
</dbReference>
<dbReference type="Gene3D" id="3.90.1150.10">
    <property type="entry name" value="Aspartate Aminotransferase, domain 1"/>
    <property type="match status" value="1"/>
</dbReference>
<evidence type="ECO:0000256" key="1">
    <source>
        <dbReference type="ARBA" id="ARBA00005384"/>
    </source>
</evidence>
<dbReference type="InterPro" id="IPR004839">
    <property type="entry name" value="Aminotransferase_I/II_large"/>
</dbReference>
<dbReference type="Pfam" id="PF00155">
    <property type="entry name" value="Aminotran_1_2"/>
    <property type="match status" value="1"/>
</dbReference>
<keyword evidence="5" id="KW-0804">Transcription</keyword>
<dbReference type="PRINTS" id="PR00035">
    <property type="entry name" value="HTHGNTR"/>
</dbReference>
<dbReference type="SMART" id="SM00345">
    <property type="entry name" value="HTH_GNTR"/>
    <property type="match status" value="1"/>
</dbReference>
<dbReference type="SUPFAM" id="SSF46785">
    <property type="entry name" value="Winged helix' DNA-binding domain"/>
    <property type="match status" value="1"/>
</dbReference>
<dbReference type="InterPro" id="IPR036390">
    <property type="entry name" value="WH_DNA-bd_sf"/>
</dbReference>
<comment type="similarity">
    <text evidence="1">In the C-terminal section; belongs to the class-I pyridoxal-phosphate-dependent aminotransferase family.</text>
</comment>
<evidence type="ECO:0000256" key="4">
    <source>
        <dbReference type="ARBA" id="ARBA00023125"/>
    </source>
</evidence>
<dbReference type="GO" id="GO:0003677">
    <property type="term" value="F:DNA binding"/>
    <property type="evidence" value="ECO:0007669"/>
    <property type="project" value="UniProtKB-KW"/>
</dbReference>
<dbReference type="SUPFAM" id="SSF53383">
    <property type="entry name" value="PLP-dependent transferases"/>
    <property type="match status" value="1"/>
</dbReference>
<evidence type="ECO:0000313" key="8">
    <source>
        <dbReference type="Proteomes" id="UP000078225"/>
    </source>
</evidence>
<comment type="caution">
    <text evidence="7">The sequence shown here is derived from an EMBL/GenBank/DDBJ whole genome shotgun (WGS) entry which is preliminary data.</text>
</comment>
<dbReference type="EMBL" id="LYRP01000033">
    <property type="protein sequence ID" value="OAT76035.1"/>
    <property type="molecule type" value="Genomic_DNA"/>
</dbReference>
<keyword evidence="4 7" id="KW-0238">DNA-binding</keyword>
<dbReference type="OrthoDB" id="9804020at2"/>
<dbReference type="Gene3D" id="3.40.640.10">
    <property type="entry name" value="Type I PLP-dependent aspartate aminotransferase-like (Major domain)"/>
    <property type="match status" value="1"/>
</dbReference>
<dbReference type="CDD" id="cd00609">
    <property type="entry name" value="AAT_like"/>
    <property type="match status" value="1"/>
</dbReference>
<dbReference type="PANTHER" id="PTHR46577:SF1">
    <property type="entry name" value="HTH-TYPE TRANSCRIPTIONAL REGULATORY PROTEIN GABR"/>
    <property type="match status" value="1"/>
</dbReference>
<dbReference type="InterPro" id="IPR015421">
    <property type="entry name" value="PyrdxlP-dep_Trfase_major"/>
</dbReference>
<dbReference type="Pfam" id="PF00392">
    <property type="entry name" value="GntR"/>
    <property type="match status" value="1"/>
</dbReference>
<keyword evidence="3" id="KW-0805">Transcription regulation</keyword>
<dbReference type="InterPro" id="IPR000524">
    <property type="entry name" value="Tscrpt_reg_HTH_GntR"/>
</dbReference>
<dbReference type="InterPro" id="IPR015424">
    <property type="entry name" value="PyrdxlP-dep_Trfase"/>
</dbReference>
<dbReference type="GO" id="GO:0003700">
    <property type="term" value="F:DNA-binding transcription factor activity"/>
    <property type="evidence" value="ECO:0007669"/>
    <property type="project" value="InterPro"/>
</dbReference>
<proteinExistence type="inferred from homology"/>
<organism evidence="7 8">
    <name type="scientific">Mangrovibacter phragmitis</name>
    <dbReference type="NCBI Taxonomy" id="1691903"/>
    <lineage>
        <taxon>Bacteria</taxon>
        <taxon>Pseudomonadati</taxon>
        <taxon>Pseudomonadota</taxon>
        <taxon>Gammaproteobacteria</taxon>
        <taxon>Enterobacterales</taxon>
        <taxon>Enterobacteriaceae</taxon>
        <taxon>Mangrovibacter</taxon>
    </lineage>
</organism>
<evidence type="ECO:0000256" key="3">
    <source>
        <dbReference type="ARBA" id="ARBA00023015"/>
    </source>
</evidence>
<keyword evidence="2" id="KW-0663">Pyridoxal phosphate</keyword>
<dbReference type="RefSeq" id="WP_064599298.1">
    <property type="nucleotide sequence ID" value="NZ_LYRP01000033.1"/>
</dbReference>
<evidence type="ECO:0000259" key="6">
    <source>
        <dbReference type="PROSITE" id="PS50949"/>
    </source>
</evidence>
<accession>A0A1B7L1K3</accession>